<dbReference type="EMBL" id="FOWC01000020">
    <property type="protein sequence ID" value="SFQ70278.1"/>
    <property type="molecule type" value="Genomic_DNA"/>
</dbReference>
<evidence type="ECO:0000313" key="3">
    <source>
        <dbReference type="Proteomes" id="UP000199137"/>
    </source>
</evidence>
<protein>
    <submittedName>
        <fullName evidence="2">Uncharacterized protein</fullName>
    </submittedName>
</protein>
<evidence type="ECO:0000313" key="2">
    <source>
        <dbReference type="EMBL" id="SFQ70278.1"/>
    </source>
</evidence>
<evidence type="ECO:0000256" key="1">
    <source>
        <dbReference type="SAM" id="MobiDB-lite"/>
    </source>
</evidence>
<gene>
    <name evidence="2" type="ORF">SAMN05421854_12027</name>
</gene>
<name>A0A1I6ANH9_9PSEU</name>
<sequence length="228" mass="24655">MARPCRNPTGFGKPSREQHGTAALVRSQSNRSPMCPLSPGLHSRCARGRTERSKTAHAGPREKARCSGHRQSVRPPPEARRLPQPLQPPDEAGLADVQRPQDVALQDQLPETADPRLSPDGTSVRCEPRRSSVSSPAVGFPGPMEGFSVAAVRSLATPGPRDSLLAHAHTDQTAPIGQGQLQALLSPRLRGFCLLPRHATPAKARRPRRRDAREGATPAKARRPRRAP</sequence>
<accession>A0A1I6ANH9</accession>
<feature type="region of interest" description="Disordered" evidence="1">
    <location>
        <begin position="196"/>
        <end position="228"/>
    </location>
</feature>
<reference evidence="3" key="1">
    <citation type="submission" date="2016-10" db="EMBL/GenBank/DDBJ databases">
        <authorList>
            <person name="Varghese N."/>
            <person name="Submissions S."/>
        </authorList>
    </citation>
    <scope>NUCLEOTIDE SEQUENCE [LARGE SCALE GENOMIC DNA]</scope>
    <source>
        <strain evidence="3">DSM 44637</strain>
    </source>
</reference>
<feature type="region of interest" description="Disordered" evidence="1">
    <location>
        <begin position="107"/>
        <end position="142"/>
    </location>
</feature>
<feature type="region of interest" description="Disordered" evidence="1">
    <location>
        <begin position="1"/>
        <end position="93"/>
    </location>
</feature>
<dbReference type="Proteomes" id="UP000199137">
    <property type="component" value="Unassembled WGS sequence"/>
</dbReference>
<proteinExistence type="predicted"/>
<organism evidence="2 3">
    <name type="scientific">Amycolatopsis rubida</name>
    <dbReference type="NCBI Taxonomy" id="112413"/>
    <lineage>
        <taxon>Bacteria</taxon>
        <taxon>Bacillati</taxon>
        <taxon>Actinomycetota</taxon>
        <taxon>Actinomycetes</taxon>
        <taxon>Pseudonocardiales</taxon>
        <taxon>Pseudonocardiaceae</taxon>
        <taxon>Amycolatopsis</taxon>
    </lineage>
</organism>
<dbReference type="AlphaFoldDB" id="A0A1I6ANH9"/>
<feature type="compositionally biased region" description="Basic and acidic residues" evidence="1">
    <location>
        <begin position="48"/>
        <end position="65"/>
    </location>
</feature>
<dbReference type="STRING" id="112413.SAMN05421854_12027"/>